<dbReference type="HOGENOM" id="CLU_003703_5_0_1"/>
<sequence length="281" mass="32387">MDTHLATGHRAGLIAMPCLACPEPGFNLDPNWKKITPKELSYINRLHISQDANFRNQLRKKTKHNPEDFSLFDGRAYYPPERQFQDYLTTVVDSEQVCRFDTEYPQVQAHTVSGIMAAVCRHDCFRPGGQNDLQRGEKSANADYALHGALTWVPIPDEVTHTYDIVCQYSKKIHQRWSKHFPQDVSLLDHLIHAIPKKHIVGHIEGCQIRYSCNHLEGFGHVYGEGIEAIWSEDNQQSSSLREMNAGCRHEVTDDNHLDWNARKIQRLCMSISLYFLHCYI</sequence>
<dbReference type="Proteomes" id="UP000054279">
    <property type="component" value="Unassembled WGS sequence"/>
</dbReference>
<reference evidence="1 2" key="1">
    <citation type="submission" date="2014-06" db="EMBL/GenBank/DDBJ databases">
        <title>Evolutionary Origins and Diversification of the Mycorrhizal Mutualists.</title>
        <authorList>
            <consortium name="DOE Joint Genome Institute"/>
            <consortium name="Mycorrhizal Genomics Consortium"/>
            <person name="Kohler A."/>
            <person name="Kuo A."/>
            <person name="Nagy L.G."/>
            <person name="Floudas D."/>
            <person name="Copeland A."/>
            <person name="Barry K.W."/>
            <person name="Cichocki N."/>
            <person name="Veneault-Fourrey C."/>
            <person name="LaButti K."/>
            <person name="Lindquist E.A."/>
            <person name="Lipzen A."/>
            <person name="Lundell T."/>
            <person name="Morin E."/>
            <person name="Murat C."/>
            <person name="Riley R."/>
            <person name="Ohm R."/>
            <person name="Sun H."/>
            <person name="Tunlid A."/>
            <person name="Henrissat B."/>
            <person name="Grigoriev I.V."/>
            <person name="Hibbett D.S."/>
            <person name="Martin F."/>
        </authorList>
    </citation>
    <scope>NUCLEOTIDE SEQUENCE [LARGE SCALE GENOMIC DNA]</scope>
    <source>
        <strain evidence="1 2">SS14</strain>
    </source>
</reference>
<dbReference type="InterPro" id="IPR040521">
    <property type="entry name" value="KDZ"/>
</dbReference>
<name>A0A0C9UEY1_SPHS4</name>
<evidence type="ECO:0000313" key="1">
    <source>
        <dbReference type="EMBL" id="KIJ24011.1"/>
    </source>
</evidence>
<keyword evidence="2" id="KW-1185">Reference proteome</keyword>
<organism evidence="1 2">
    <name type="scientific">Sphaerobolus stellatus (strain SS14)</name>
    <dbReference type="NCBI Taxonomy" id="990650"/>
    <lineage>
        <taxon>Eukaryota</taxon>
        <taxon>Fungi</taxon>
        <taxon>Dikarya</taxon>
        <taxon>Basidiomycota</taxon>
        <taxon>Agaricomycotina</taxon>
        <taxon>Agaricomycetes</taxon>
        <taxon>Phallomycetidae</taxon>
        <taxon>Geastrales</taxon>
        <taxon>Sphaerobolaceae</taxon>
        <taxon>Sphaerobolus</taxon>
    </lineage>
</organism>
<dbReference type="OrthoDB" id="3257613at2759"/>
<evidence type="ECO:0000313" key="2">
    <source>
        <dbReference type="Proteomes" id="UP000054279"/>
    </source>
</evidence>
<dbReference type="Pfam" id="PF18758">
    <property type="entry name" value="KDZ"/>
    <property type="match status" value="1"/>
</dbReference>
<protein>
    <recommendedName>
        <fullName evidence="3">CxC2-like cysteine cluster KDZ transposase-associated domain-containing protein</fullName>
    </recommendedName>
</protein>
<dbReference type="EMBL" id="KN837547">
    <property type="protein sequence ID" value="KIJ24011.1"/>
    <property type="molecule type" value="Genomic_DNA"/>
</dbReference>
<dbReference type="AlphaFoldDB" id="A0A0C9UEY1"/>
<proteinExistence type="predicted"/>
<evidence type="ECO:0008006" key="3">
    <source>
        <dbReference type="Google" id="ProtNLM"/>
    </source>
</evidence>
<gene>
    <name evidence="1" type="ORF">M422DRAFT_195238</name>
</gene>
<accession>A0A0C9UEY1</accession>